<sequence>AHVLRWSSRRARGRTERGDVGVRGGVCAGADDIMAVNLDKDAFYRRIKRLYGNWKKGEDEFGKVDAIVVSVGVDEEIVYAKSTALQTWLFGYELTDTIMVFCETKILFLASKKKVEFLKQVAVTKGNENANGVPPITLLVREKNESNKVNFEKMIEAIRGSRDGKTVGVFVKDKFPGEYMKSWSDMITAEGLQRVDVSTAVAYTMAVKEDGELALMKKAAAVTSDVFTKFFKERVMEIVDADEKVKHSRLAESVEKAIEDRKFLGGVDPSTVEMCYPPIIQSGGSYSLKFSVVSDKNHMHFGAITCAMGIRYKSYCSNLVRTLMVDPPQEMQDNYNFLLQVEEELLKEMKHGVKLCDVYNTVLEFVKKEKPDLVSKLTKNLGFAMGIEFREGSLVLNAKNQFKLKRGMVFSISLGLADMINHEAKKDEQKKYALFIGDTIQINEDQATVLTPVKKKIKNVGIFLKNDDEEDEEEEDDNAEELLGKGARSAALLADRTRNEMTAEEKRRAHQKELANQVNEEAKRRLTEQKGGTQIQKARKSNVSYKNVSQMPREKDIRDMKIFIDKKYETVVMPVFGIATPFHIATIKNISMSVEGDYTYLRINFFVPGSSLGRHDGNIFPNPEATFVKEITYRASNLKSPGDHLVPSTNLQNAFRIIKEVQKRYKTREAEEKEKEGIVKQDSLVINLNRSNPKLKDLYIRPNIAQKRMQGSLEAHTNGFRFTSVRGDKVDILYNNIKHSIFQPCDGEMIIVLHFHLKNAIMFGKKRHTDVQFYTEVGEITTDLGKHQHMHDRDDQSFNELRILQFHLKNFDVVIVYKDYNKKVTMINAVPVNSLDPIKEWLNSCDIKYTEGVQSLNWTKIMKTIVDDPEGFFEQGGWSFLDPESEGSGAEDDSGSEMEDETFNPSADEEEEEEEDSDEDYSSETEDSDYSASLGSEEESGKDWDELEEEARKADRESQYEDTEETSNRKRKGRSSAPPPSSKKKRRH</sequence>
<dbReference type="Gene3D" id="2.30.29.150">
    <property type="match status" value="1"/>
</dbReference>
<dbReference type="AlphaFoldDB" id="A0A8C2BYP0"/>
<dbReference type="InterPro" id="IPR000994">
    <property type="entry name" value="Pept_M24"/>
</dbReference>
<feature type="compositionally biased region" description="Basic and acidic residues" evidence="11">
    <location>
        <begin position="939"/>
        <end position="959"/>
    </location>
</feature>
<accession>A0A8C2BYP0</accession>
<evidence type="ECO:0000313" key="15">
    <source>
        <dbReference type="Ensembl" id="ENSCCRP00020002481.1"/>
    </source>
</evidence>
<dbReference type="Gene3D" id="3.90.230.10">
    <property type="entry name" value="Creatinase/methionine aminopeptidase superfamily"/>
    <property type="match status" value="1"/>
</dbReference>
<feature type="domain" description="FACT complex subunit SPT16 middle" evidence="13">
    <location>
        <begin position="562"/>
        <end position="722"/>
    </location>
</feature>
<dbReference type="Proteomes" id="UP000694701">
    <property type="component" value="Unplaced"/>
</dbReference>
<evidence type="ECO:0000259" key="14">
    <source>
        <dbReference type="SMART" id="SM01287"/>
    </source>
</evidence>
<dbReference type="InterPro" id="IPR048969">
    <property type="entry name" value="FACT_SPT16_C"/>
</dbReference>
<dbReference type="InterPro" id="IPR013719">
    <property type="entry name" value="RTT106/SPT16-like_middle_dom"/>
</dbReference>
<dbReference type="SMART" id="SM01286">
    <property type="entry name" value="SPT16"/>
    <property type="match status" value="1"/>
</dbReference>
<organism evidence="15 16">
    <name type="scientific">Cyprinus carpio</name>
    <name type="common">Common carp</name>
    <dbReference type="NCBI Taxonomy" id="7962"/>
    <lineage>
        <taxon>Eukaryota</taxon>
        <taxon>Metazoa</taxon>
        <taxon>Chordata</taxon>
        <taxon>Craniata</taxon>
        <taxon>Vertebrata</taxon>
        <taxon>Euteleostomi</taxon>
        <taxon>Actinopterygii</taxon>
        <taxon>Neopterygii</taxon>
        <taxon>Teleostei</taxon>
        <taxon>Ostariophysi</taxon>
        <taxon>Cypriniformes</taxon>
        <taxon>Cyprinidae</taxon>
        <taxon>Cyprininae</taxon>
        <taxon>Cyprinus</taxon>
    </lineage>
</organism>
<keyword evidence="8 10" id="KW-0234">DNA repair</keyword>
<evidence type="ECO:0000256" key="4">
    <source>
        <dbReference type="ARBA" id="ARBA00022763"/>
    </source>
</evidence>
<evidence type="ECO:0000256" key="1">
    <source>
        <dbReference type="ARBA" id="ARBA00010779"/>
    </source>
</evidence>
<feature type="domain" description="FACT complex subunit SPT16 N-terminal lobe" evidence="12">
    <location>
        <begin position="38"/>
        <end position="201"/>
    </location>
</feature>
<protein>
    <recommendedName>
        <fullName evidence="10">FACT complex subunit</fullName>
    </recommendedName>
</protein>
<dbReference type="GO" id="GO:0006260">
    <property type="term" value="P:DNA replication"/>
    <property type="evidence" value="ECO:0007669"/>
    <property type="project" value="UniProtKB-KW"/>
</dbReference>
<dbReference type="InterPro" id="IPR056595">
    <property type="entry name" value="Fact-SPT16_PH"/>
</dbReference>
<dbReference type="Pfam" id="PF24824">
    <property type="entry name" value="PH_SPT16"/>
    <property type="match status" value="1"/>
</dbReference>
<dbReference type="SMART" id="SM01285">
    <property type="entry name" value="FACT-Spt16_Nlob"/>
    <property type="match status" value="1"/>
</dbReference>
<dbReference type="FunFam" id="3.90.230.10:FF:000005">
    <property type="entry name" value="FACT complex subunit spt16"/>
    <property type="match status" value="1"/>
</dbReference>
<dbReference type="CDD" id="cd01091">
    <property type="entry name" value="CDC68-like"/>
    <property type="match status" value="1"/>
</dbReference>
<dbReference type="GO" id="GO:0006281">
    <property type="term" value="P:DNA repair"/>
    <property type="evidence" value="ECO:0007669"/>
    <property type="project" value="UniProtKB-UniRule"/>
</dbReference>
<feature type="region of interest" description="Disordered" evidence="11">
    <location>
        <begin position="520"/>
        <end position="551"/>
    </location>
</feature>
<evidence type="ECO:0000256" key="8">
    <source>
        <dbReference type="ARBA" id="ARBA00023204"/>
    </source>
</evidence>
<evidence type="ECO:0000313" key="16">
    <source>
        <dbReference type="Proteomes" id="UP000694701"/>
    </source>
</evidence>
<dbReference type="InterPro" id="IPR029149">
    <property type="entry name" value="Creatin/AminoP/Spt16_N"/>
</dbReference>
<dbReference type="PANTHER" id="PTHR13980:SF15">
    <property type="entry name" value="FACT COMPLEX SUBUNIT SPT16"/>
    <property type="match status" value="1"/>
</dbReference>
<dbReference type="Pfam" id="PF08512">
    <property type="entry name" value="Rttp106-like_middle"/>
    <property type="match status" value="1"/>
</dbReference>
<feature type="compositionally biased region" description="Polar residues" evidence="11">
    <location>
        <begin position="530"/>
        <end position="550"/>
    </location>
</feature>
<dbReference type="InterPro" id="IPR013953">
    <property type="entry name" value="FACT_SPT16_M"/>
</dbReference>
<dbReference type="InterPro" id="IPR040258">
    <property type="entry name" value="Spt16"/>
</dbReference>
<evidence type="ECO:0000259" key="13">
    <source>
        <dbReference type="SMART" id="SM01286"/>
    </source>
</evidence>
<keyword evidence="6" id="KW-0175">Coiled coil</keyword>
<dbReference type="Gene3D" id="2.30.29.30">
    <property type="entry name" value="Pleckstrin-homology domain (PH domain)/Phosphotyrosine-binding domain (PTB)"/>
    <property type="match status" value="1"/>
</dbReference>
<dbReference type="FunFam" id="2.30.29.30:FF:000017">
    <property type="entry name" value="FACT complex subunit SPT16"/>
    <property type="match status" value="1"/>
</dbReference>
<dbReference type="InterPro" id="IPR036005">
    <property type="entry name" value="Creatinase/aminopeptidase-like"/>
</dbReference>
<dbReference type="Pfam" id="PF21091">
    <property type="entry name" value="SPT16_C"/>
    <property type="match status" value="1"/>
</dbReference>
<dbReference type="Gene3D" id="2.30.29.210">
    <property type="entry name" value="FACT complex subunit Spt16p/Cdc68p"/>
    <property type="match status" value="1"/>
</dbReference>
<keyword evidence="4 10" id="KW-0227">DNA damage</keyword>
<comment type="similarity">
    <text evidence="1 10">Belongs to the peptidase M24 family. SPT16 subfamily.</text>
</comment>
<dbReference type="InterPro" id="IPR033825">
    <property type="entry name" value="Spt16_M24"/>
</dbReference>
<evidence type="ECO:0000256" key="7">
    <source>
        <dbReference type="ARBA" id="ARBA00023163"/>
    </source>
</evidence>
<dbReference type="PANTHER" id="PTHR13980">
    <property type="entry name" value="CDC68 RELATED"/>
    <property type="match status" value="1"/>
</dbReference>
<keyword evidence="9 10" id="KW-0539">Nucleus</keyword>
<evidence type="ECO:0000256" key="6">
    <source>
        <dbReference type="ARBA" id="ARBA00023054"/>
    </source>
</evidence>
<reference evidence="15" key="1">
    <citation type="submission" date="2025-08" db="UniProtKB">
        <authorList>
            <consortium name="Ensembl"/>
        </authorList>
    </citation>
    <scope>IDENTIFICATION</scope>
</reference>
<comment type="subcellular location">
    <subcellularLocation>
        <location evidence="10">Nucleus</location>
    </subcellularLocation>
    <subcellularLocation>
        <location evidence="10">Chromosome</location>
    </subcellularLocation>
</comment>
<evidence type="ECO:0000256" key="2">
    <source>
        <dbReference type="ARBA" id="ARBA00022454"/>
    </source>
</evidence>
<feature type="domain" description="Histone chaperone RTT106/FACT complex subunit SPT16-like middle" evidence="14">
    <location>
        <begin position="747"/>
        <end position="852"/>
    </location>
</feature>
<dbReference type="FunFam" id="2.30.29.150:FF:000003">
    <property type="entry name" value="FACT complex subunit SPT16"/>
    <property type="match status" value="1"/>
</dbReference>
<dbReference type="Pfam" id="PF00557">
    <property type="entry name" value="Peptidase_M24"/>
    <property type="match status" value="1"/>
</dbReference>
<dbReference type="GO" id="GO:0035101">
    <property type="term" value="C:FACT complex"/>
    <property type="evidence" value="ECO:0007669"/>
    <property type="project" value="UniProtKB-UniRule"/>
</dbReference>
<dbReference type="GO" id="GO:0031491">
    <property type="term" value="F:nucleosome binding"/>
    <property type="evidence" value="ECO:0007669"/>
    <property type="project" value="TreeGrafter"/>
</dbReference>
<proteinExistence type="inferred from homology"/>
<dbReference type="Pfam" id="PF14826">
    <property type="entry name" value="FACT-Spt16_Nlob"/>
    <property type="match status" value="1"/>
</dbReference>
<dbReference type="InterPro" id="IPR029148">
    <property type="entry name" value="FACT-SPT16_Nlobe"/>
</dbReference>
<evidence type="ECO:0000256" key="11">
    <source>
        <dbReference type="SAM" id="MobiDB-lite"/>
    </source>
</evidence>
<dbReference type="FunFam" id="3.40.350.10:FF:000005">
    <property type="entry name" value="SPT16 homolog, facilitates chromatin-remodeling subunit"/>
    <property type="match status" value="1"/>
</dbReference>
<keyword evidence="7 10" id="KW-0804">Transcription</keyword>
<comment type="subunit">
    <text evidence="10">Component of the FACT complex.</text>
</comment>
<evidence type="ECO:0000259" key="12">
    <source>
        <dbReference type="SMART" id="SM01285"/>
    </source>
</evidence>
<evidence type="ECO:0000256" key="5">
    <source>
        <dbReference type="ARBA" id="ARBA00023015"/>
    </source>
</evidence>
<dbReference type="GO" id="GO:0032786">
    <property type="term" value="P:positive regulation of DNA-templated transcription, elongation"/>
    <property type="evidence" value="ECO:0007669"/>
    <property type="project" value="UniProtKB-ARBA"/>
</dbReference>
<dbReference type="InterPro" id="IPR011993">
    <property type="entry name" value="PH-like_dom_sf"/>
</dbReference>
<dbReference type="SMART" id="SM01287">
    <property type="entry name" value="Rtt106"/>
    <property type="match status" value="1"/>
</dbReference>
<dbReference type="Gene3D" id="3.40.350.10">
    <property type="entry name" value="Creatinase/prolidase N-terminal domain"/>
    <property type="match status" value="1"/>
</dbReference>
<keyword evidence="3 10" id="KW-0235">DNA replication</keyword>
<evidence type="ECO:0000256" key="10">
    <source>
        <dbReference type="RuleBase" id="RU367052"/>
    </source>
</evidence>
<evidence type="ECO:0000256" key="9">
    <source>
        <dbReference type="ARBA" id="ARBA00023242"/>
    </source>
</evidence>
<evidence type="ECO:0000256" key="3">
    <source>
        <dbReference type="ARBA" id="ARBA00022705"/>
    </source>
</evidence>
<dbReference type="FunFam" id="2.30.29.210:FF:000001">
    <property type="entry name" value="FACT complex subunit spt16"/>
    <property type="match status" value="1"/>
</dbReference>
<feature type="region of interest" description="Disordered" evidence="11">
    <location>
        <begin position="874"/>
        <end position="988"/>
    </location>
</feature>
<dbReference type="SUPFAM" id="SSF55920">
    <property type="entry name" value="Creatinase/aminopeptidase"/>
    <property type="match status" value="1"/>
</dbReference>
<dbReference type="Ensembl" id="ENSCCRT00020002902.1">
    <property type="protein sequence ID" value="ENSCCRP00020002481.1"/>
    <property type="gene ID" value="ENSCCRG00020001294.1"/>
</dbReference>
<keyword evidence="2 10" id="KW-0158">Chromosome</keyword>
<comment type="function">
    <text evidence="10">Component of the FACT complex, a general chromatin factor that acts to reorganize nucleosomes. The FACT complex is involved in multiple processes that require DNA as a template such as mRNA elongation, DNA replication and DNA repair. During transcription elongation the FACT complex acts as a histone chaperone that both destabilizes and restores nucleosomal structure. It facilitates the passage of RNA polymerase II and transcription by promoting the dissociation of one histone H2A-H2B dimer from the nucleosome, then subsequently promotes the reestablishment of the nucleosome following the passage of RNA polymerase II.</text>
</comment>
<feature type="compositionally biased region" description="Acidic residues" evidence="11">
    <location>
        <begin position="883"/>
        <end position="929"/>
    </location>
</feature>
<keyword evidence="5 10" id="KW-0805">Transcription regulation</keyword>
<name>A0A8C2BYP0_CYPCA</name>
<dbReference type="GO" id="GO:0006368">
    <property type="term" value="P:transcription elongation by RNA polymerase II"/>
    <property type="evidence" value="ECO:0007669"/>
    <property type="project" value="TreeGrafter"/>
</dbReference>
<dbReference type="Pfam" id="PF08644">
    <property type="entry name" value="SPT16"/>
    <property type="match status" value="1"/>
</dbReference>